<keyword evidence="3" id="KW-1185">Reference proteome</keyword>
<evidence type="ECO:0000256" key="1">
    <source>
        <dbReference type="SAM" id="MobiDB-lite"/>
    </source>
</evidence>
<dbReference type="AlphaFoldDB" id="A0A8H7DHQ7"/>
<evidence type="ECO:0000313" key="3">
    <source>
        <dbReference type="Proteomes" id="UP000620124"/>
    </source>
</evidence>
<gene>
    <name evidence="2" type="ORF">MVEN_00130600</name>
</gene>
<organism evidence="2 3">
    <name type="scientific">Mycena venus</name>
    <dbReference type="NCBI Taxonomy" id="2733690"/>
    <lineage>
        <taxon>Eukaryota</taxon>
        <taxon>Fungi</taxon>
        <taxon>Dikarya</taxon>
        <taxon>Basidiomycota</taxon>
        <taxon>Agaricomycotina</taxon>
        <taxon>Agaricomycetes</taxon>
        <taxon>Agaricomycetidae</taxon>
        <taxon>Agaricales</taxon>
        <taxon>Marasmiineae</taxon>
        <taxon>Mycenaceae</taxon>
        <taxon>Mycena</taxon>
    </lineage>
</organism>
<feature type="compositionally biased region" description="Basic residues" evidence="1">
    <location>
        <begin position="354"/>
        <end position="364"/>
    </location>
</feature>
<accession>A0A8H7DHQ7</accession>
<comment type="caution">
    <text evidence="2">The sequence shown here is derived from an EMBL/GenBank/DDBJ whole genome shotgun (WGS) entry which is preliminary data.</text>
</comment>
<protein>
    <submittedName>
        <fullName evidence="2">ATP-dependent DNA helicase</fullName>
    </submittedName>
</protein>
<keyword evidence="2" id="KW-0067">ATP-binding</keyword>
<feature type="region of interest" description="Disordered" evidence="1">
    <location>
        <begin position="313"/>
        <end position="364"/>
    </location>
</feature>
<keyword evidence="2" id="KW-0547">Nucleotide-binding</keyword>
<dbReference type="EMBL" id="JACAZI010000001">
    <property type="protein sequence ID" value="KAF7372673.1"/>
    <property type="molecule type" value="Genomic_DNA"/>
</dbReference>
<keyword evidence="2" id="KW-0378">Hydrolase</keyword>
<sequence length="364" mass="40013">MSSITLRRCVVDKKTNKTAYDGYADEAVALGDTALSGQVFGKTFEPTKPDSRGNIRFAKLDGAPFRASFIAEIGSLEQGTWLSAQPKNLPPAHKLPFTDANSKSLRMILALRCPTGAPEELRTQFRNGVAVCDSIRPADEIVEAQHGQSFYVTESIFLNDGEGDPTDNITMHVRLHPTFEVSYTTTSSTPPTPRRRITKVGEDATSSDDVVMEGTMTSERKISDTYPTSKLPEIKGALWALDRAHLIQRDYKDVDGTLIAPHELTTKLTEGTLVLVMVELVTYVITDQKPGKKIYHILADKLRILDHGNGEPWTAPGLEPSDFTLASPAKRPRDEAADNAFDNFGSRLSPSPSPRKRAGNSRRT</sequence>
<name>A0A8H7DHQ7_9AGAR</name>
<proteinExistence type="predicted"/>
<keyword evidence="2" id="KW-0347">Helicase</keyword>
<dbReference type="GO" id="GO:0004386">
    <property type="term" value="F:helicase activity"/>
    <property type="evidence" value="ECO:0007669"/>
    <property type="project" value="UniProtKB-KW"/>
</dbReference>
<dbReference type="OrthoDB" id="3028158at2759"/>
<reference evidence="2" key="1">
    <citation type="submission" date="2020-05" db="EMBL/GenBank/DDBJ databases">
        <title>Mycena genomes resolve the evolution of fungal bioluminescence.</title>
        <authorList>
            <person name="Tsai I.J."/>
        </authorList>
    </citation>
    <scope>NUCLEOTIDE SEQUENCE</scope>
    <source>
        <strain evidence="2">CCC161011</strain>
    </source>
</reference>
<evidence type="ECO:0000313" key="2">
    <source>
        <dbReference type="EMBL" id="KAF7372673.1"/>
    </source>
</evidence>
<dbReference type="Proteomes" id="UP000620124">
    <property type="component" value="Unassembled WGS sequence"/>
</dbReference>